<organism evidence="2 3">
    <name type="scientific">Methanoculleus marisnigri</name>
    <dbReference type="NCBI Taxonomy" id="2198"/>
    <lineage>
        <taxon>Archaea</taxon>
        <taxon>Methanobacteriati</taxon>
        <taxon>Methanobacteriota</taxon>
        <taxon>Stenosarchaea group</taxon>
        <taxon>Methanomicrobia</taxon>
        <taxon>Methanomicrobiales</taxon>
        <taxon>Methanomicrobiaceae</taxon>
        <taxon>Methanoculleus</taxon>
    </lineage>
</organism>
<comment type="caution">
    <text evidence="2">The sequence shown here is derived from an EMBL/GenBank/DDBJ whole genome shotgun (WGS) entry which is preliminary data.</text>
</comment>
<sequence length="279" mass="30850">MTTDTVATIGSTLVQHGQLSDRIYVMHLSPRDLPGILDDLDGLAQREGYSKVFAKVPASALPLFITRGYIVEARVPRFFRGREEGCFAAKFFDAERQRDSADTAAVLAAVRAKADERRPAVLPPDYMCALAKEDDVDDLAALYREVFATYPFPIGDPGYLREAMAGDYRYFIVRAADGRLAAASSAEIYRQDENVEMTDFAVHPDFRGRSLSGFLLSRMEEEMRAAGMKTAFTIARALSYPINATFACAGYAWAGTLVNNTNICGGFESMNVWYRPLDG</sequence>
<keyword evidence="2" id="KW-0808">Transferase</keyword>
<dbReference type="CDD" id="cd04301">
    <property type="entry name" value="NAT_SF"/>
    <property type="match status" value="1"/>
</dbReference>
<dbReference type="SUPFAM" id="SSF55729">
    <property type="entry name" value="Acyl-CoA N-acyltransferases (Nat)"/>
    <property type="match status" value="1"/>
</dbReference>
<dbReference type="Proteomes" id="UP000054598">
    <property type="component" value="Unassembled WGS sequence"/>
</dbReference>
<dbReference type="PROSITE" id="PS51186">
    <property type="entry name" value="GNAT"/>
    <property type="match status" value="1"/>
</dbReference>
<dbReference type="InterPro" id="IPR016181">
    <property type="entry name" value="Acyl_CoA_acyltransferase"/>
</dbReference>
<evidence type="ECO:0000313" key="3">
    <source>
        <dbReference type="Proteomes" id="UP000054598"/>
    </source>
</evidence>
<feature type="domain" description="N-acetyltransferase" evidence="1">
    <location>
        <begin position="126"/>
        <end position="279"/>
    </location>
</feature>
<dbReference type="Gene3D" id="3.40.630.30">
    <property type="match status" value="1"/>
</dbReference>
<proteinExistence type="predicted"/>
<dbReference type="AlphaFoldDB" id="A0A124G4V5"/>
<evidence type="ECO:0000259" key="1">
    <source>
        <dbReference type="PROSITE" id="PS51186"/>
    </source>
</evidence>
<dbReference type="EMBL" id="LGHE01000113">
    <property type="protein sequence ID" value="KUL01273.1"/>
    <property type="molecule type" value="Genomic_DNA"/>
</dbReference>
<gene>
    <name evidence="2" type="ORF">XE10_1091</name>
</gene>
<accession>A0A124G4V5</accession>
<dbReference type="GO" id="GO:0008080">
    <property type="term" value="F:N-acetyltransferase activity"/>
    <property type="evidence" value="ECO:0007669"/>
    <property type="project" value="InterPro"/>
</dbReference>
<dbReference type="Pfam" id="PF00583">
    <property type="entry name" value="Acetyltransf_1"/>
    <property type="match status" value="1"/>
</dbReference>
<dbReference type="NCBIfam" id="TIGR03827">
    <property type="entry name" value="GNAT_ablB"/>
    <property type="match status" value="1"/>
</dbReference>
<protein>
    <submittedName>
        <fullName evidence="2">Beta-lysine acetyltransferase</fullName>
    </submittedName>
</protein>
<dbReference type="InterPro" id="IPR022525">
    <property type="entry name" value="GNAT_AblB"/>
</dbReference>
<name>A0A124G4V5_9EURY</name>
<dbReference type="PATRIC" id="fig|2198.3.peg.960"/>
<dbReference type="InterPro" id="IPR000182">
    <property type="entry name" value="GNAT_dom"/>
</dbReference>
<evidence type="ECO:0000313" key="2">
    <source>
        <dbReference type="EMBL" id="KUL01273.1"/>
    </source>
</evidence>
<reference evidence="3" key="1">
    <citation type="journal article" date="2015" name="MBio">
        <title>Genome-Resolved Metagenomic Analysis Reveals Roles for Candidate Phyla and Other Microbial Community Members in Biogeochemical Transformations in Oil Reservoirs.</title>
        <authorList>
            <person name="Hu P."/>
            <person name="Tom L."/>
            <person name="Singh A."/>
            <person name="Thomas B.C."/>
            <person name="Baker B.J."/>
            <person name="Piceno Y.M."/>
            <person name="Andersen G.L."/>
            <person name="Banfield J.F."/>
        </authorList>
    </citation>
    <scope>NUCLEOTIDE SEQUENCE [LARGE SCALE GENOMIC DNA]</scope>
</reference>